<proteinExistence type="predicted"/>
<dbReference type="InterPro" id="IPR006502">
    <property type="entry name" value="PDDEXK-like"/>
</dbReference>
<dbReference type="PANTHER" id="PTHR31579:SF84">
    <property type="entry name" value="F21O3.6 PROTEIN"/>
    <property type="match status" value="1"/>
</dbReference>
<dbReference type="Pfam" id="PF04720">
    <property type="entry name" value="PDDEXK_6"/>
    <property type="match status" value="1"/>
</dbReference>
<reference evidence="1" key="1">
    <citation type="submission" date="2018-05" db="EMBL/GenBank/DDBJ databases">
        <title>Draft genome of Mucuna pruriens seed.</title>
        <authorList>
            <person name="Nnadi N.E."/>
            <person name="Vos R."/>
            <person name="Hasami M.H."/>
            <person name="Devisetty U.K."/>
            <person name="Aguiy J.C."/>
        </authorList>
    </citation>
    <scope>NUCLEOTIDE SEQUENCE [LARGE SCALE GENOMIC DNA]</scope>
    <source>
        <strain evidence="1">JCA_2017</strain>
    </source>
</reference>
<dbReference type="STRING" id="157652.A0A371F3B0"/>
<dbReference type="PANTHER" id="PTHR31579">
    <property type="entry name" value="OS03G0796600 PROTEIN"/>
    <property type="match status" value="1"/>
</dbReference>
<evidence type="ECO:0008006" key="3">
    <source>
        <dbReference type="Google" id="ProtNLM"/>
    </source>
</evidence>
<keyword evidence="2" id="KW-1185">Reference proteome</keyword>
<dbReference type="OrthoDB" id="548115at2759"/>
<name>A0A371F3B0_MUCPR</name>
<evidence type="ECO:0000313" key="1">
    <source>
        <dbReference type="EMBL" id="RDX72778.1"/>
    </source>
</evidence>
<comment type="caution">
    <text evidence="1">The sequence shown here is derived from an EMBL/GenBank/DDBJ whole genome shotgun (WGS) entry which is preliminary data.</text>
</comment>
<sequence length="300" mass="33542">MVVLARKKRVTDPFDDEAKARLIGGDHRKLSYGSSGSEHSGAVDGDSPCLSELVLDFLEDNGDSDNSAGNDFDSERVDSVSDCKHSVEDLRKLSSSNASDSYKSLLLAHATEAAEKFAFLKERNVSVYRRNVMSFLRENGHNAAICKTRWDSSVGVTAGNYEFIDAVQSGTSTWHKRYFVDLDFAGQFVIARPTSEYSEFLNYVPRIFVGAEEELKRTVWLLCRVAKPCFRNRGLSMPPWRKNQYMENKWFGPYRRTTNPVQGNPVPTVVPALSGAKCRFVGFDDAVSETTCGGFVVRTR</sequence>
<dbReference type="Proteomes" id="UP000257109">
    <property type="component" value="Unassembled WGS sequence"/>
</dbReference>
<feature type="non-terminal residue" evidence="1">
    <location>
        <position position="1"/>
    </location>
</feature>
<accession>A0A371F3B0</accession>
<dbReference type="EMBL" id="QJKJ01010772">
    <property type="protein sequence ID" value="RDX72778.1"/>
    <property type="molecule type" value="Genomic_DNA"/>
</dbReference>
<organism evidence="1 2">
    <name type="scientific">Mucuna pruriens</name>
    <name type="common">Velvet bean</name>
    <name type="synonym">Dolichos pruriens</name>
    <dbReference type="NCBI Taxonomy" id="157652"/>
    <lineage>
        <taxon>Eukaryota</taxon>
        <taxon>Viridiplantae</taxon>
        <taxon>Streptophyta</taxon>
        <taxon>Embryophyta</taxon>
        <taxon>Tracheophyta</taxon>
        <taxon>Spermatophyta</taxon>
        <taxon>Magnoliopsida</taxon>
        <taxon>eudicotyledons</taxon>
        <taxon>Gunneridae</taxon>
        <taxon>Pentapetalae</taxon>
        <taxon>rosids</taxon>
        <taxon>fabids</taxon>
        <taxon>Fabales</taxon>
        <taxon>Fabaceae</taxon>
        <taxon>Papilionoideae</taxon>
        <taxon>50 kb inversion clade</taxon>
        <taxon>NPAAA clade</taxon>
        <taxon>indigoferoid/millettioid clade</taxon>
        <taxon>Phaseoleae</taxon>
        <taxon>Mucuna</taxon>
    </lineage>
</organism>
<dbReference type="AlphaFoldDB" id="A0A371F3B0"/>
<protein>
    <recommendedName>
        <fullName evidence="3">DUF506 domain-containing protein</fullName>
    </recommendedName>
</protein>
<gene>
    <name evidence="1" type="ORF">CR513_47688</name>
</gene>
<dbReference type="NCBIfam" id="TIGR01615">
    <property type="entry name" value="A_thal_3542"/>
    <property type="match status" value="1"/>
</dbReference>
<evidence type="ECO:0000313" key="2">
    <source>
        <dbReference type="Proteomes" id="UP000257109"/>
    </source>
</evidence>